<evidence type="ECO:0000313" key="2">
    <source>
        <dbReference type="Proteomes" id="UP000316030"/>
    </source>
</evidence>
<dbReference type="SUPFAM" id="SSF52540">
    <property type="entry name" value="P-loop containing nucleoside triphosphate hydrolases"/>
    <property type="match status" value="1"/>
</dbReference>
<reference evidence="1 2" key="1">
    <citation type="submission" date="2017-05" db="EMBL/GenBank/DDBJ databases">
        <authorList>
            <person name="Varghese N."/>
            <person name="Submissions S."/>
        </authorList>
    </citation>
    <scope>NUCLEOTIDE SEQUENCE [LARGE SCALE GENOMIC DNA]</scope>
    <source>
        <strain evidence="1 2">DSM 29506</strain>
    </source>
</reference>
<dbReference type="OrthoDB" id="4964299at2"/>
<protein>
    <recommendedName>
        <fullName evidence="3">Sulfotransferase domain-containing protein</fullName>
    </recommendedName>
</protein>
<dbReference type="InterPro" id="IPR027417">
    <property type="entry name" value="P-loop_NTPase"/>
</dbReference>
<proteinExistence type="predicted"/>
<evidence type="ECO:0000313" key="1">
    <source>
        <dbReference type="EMBL" id="SMO73808.1"/>
    </source>
</evidence>
<dbReference type="EMBL" id="FXTO01000012">
    <property type="protein sequence ID" value="SMO73808.1"/>
    <property type="molecule type" value="Genomic_DNA"/>
</dbReference>
<sequence length="267" mass="30429">MTALAQNITPVAPRILCVGTHHKTGTIWMQQVFKALSAALDVPKLSMWKRAVKRLPAEGRVLGTNWDSAFPTELMAREDVLFLHIIRDPRDVLLSGARYHETAPASKEDWLHEARDDFGGLTYQQKLLSISDPQDRLLFEMDHKHADTLRQMLSWNYTRPDCIEWRYEDLIADTECQMFRAALVRFGLTPDQVDKGVRAFWDNSLFGGMADPNSRKTVVAGHVASGAARQWPGKLPVAVARAYLDRFGDDLITLGYEKDRNWLDRLH</sequence>
<dbReference type="RefSeq" id="WP_142493408.1">
    <property type="nucleotide sequence ID" value="NZ_FXTO01000012.1"/>
</dbReference>
<name>A0A521DQA0_9RHOB</name>
<gene>
    <name evidence="1" type="ORF">SAMN06265173_11223</name>
</gene>
<dbReference type="AlphaFoldDB" id="A0A521DQA0"/>
<dbReference type="Gene3D" id="3.40.50.300">
    <property type="entry name" value="P-loop containing nucleotide triphosphate hydrolases"/>
    <property type="match status" value="1"/>
</dbReference>
<keyword evidence="2" id="KW-1185">Reference proteome</keyword>
<dbReference type="Proteomes" id="UP000316030">
    <property type="component" value="Unassembled WGS sequence"/>
</dbReference>
<organism evidence="1 2">
    <name type="scientific">Thalassovita litoralis</name>
    <dbReference type="NCBI Taxonomy" id="1010611"/>
    <lineage>
        <taxon>Bacteria</taxon>
        <taxon>Pseudomonadati</taxon>
        <taxon>Pseudomonadota</taxon>
        <taxon>Alphaproteobacteria</taxon>
        <taxon>Rhodobacterales</taxon>
        <taxon>Roseobacteraceae</taxon>
        <taxon>Thalassovita</taxon>
    </lineage>
</organism>
<accession>A0A521DQA0</accession>
<evidence type="ECO:0008006" key="3">
    <source>
        <dbReference type="Google" id="ProtNLM"/>
    </source>
</evidence>